<organism evidence="2 3">
    <name type="scientific">Hafnia psychrotolerans</name>
    <dbReference type="NCBI Taxonomy" id="1477018"/>
    <lineage>
        <taxon>Bacteria</taxon>
        <taxon>Pseudomonadati</taxon>
        <taxon>Pseudomonadota</taxon>
        <taxon>Gammaproteobacteria</taxon>
        <taxon>Enterobacterales</taxon>
        <taxon>Hafniaceae</taxon>
        <taxon>Hafnia</taxon>
    </lineage>
</organism>
<feature type="domain" description="Amidase" evidence="1">
    <location>
        <begin position="25"/>
        <end position="445"/>
    </location>
</feature>
<keyword evidence="3" id="KW-1185">Reference proteome</keyword>
<dbReference type="Proteomes" id="UP000627464">
    <property type="component" value="Unassembled WGS sequence"/>
</dbReference>
<evidence type="ECO:0000259" key="1">
    <source>
        <dbReference type="Pfam" id="PF01425"/>
    </source>
</evidence>
<dbReference type="InterPro" id="IPR014087">
    <property type="entry name" value="Carboxybiuret_hydro_AtzE"/>
</dbReference>
<dbReference type="Pfam" id="PF01425">
    <property type="entry name" value="Amidase"/>
    <property type="match status" value="1"/>
</dbReference>
<name>A0ABQ1FSY2_9GAMM</name>
<dbReference type="SUPFAM" id="SSF75304">
    <property type="entry name" value="Amidase signature (AS) enzymes"/>
    <property type="match status" value="1"/>
</dbReference>
<dbReference type="PANTHER" id="PTHR11895:SF172">
    <property type="entry name" value="GLUTAMYL-TRNA(GLN) AMIDOTRANSFERASE"/>
    <property type="match status" value="1"/>
</dbReference>
<dbReference type="InterPro" id="IPR023631">
    <property type="entry name" value="Amidase_dom"/>
</dbReference>
<protein>
    <submittedName>
        <fullName evidence="2">Amidase</fullName>
    </submittedName>
</protein>
<dbReference type="RefSeq" id="WP_188469233.1">
    <property type="nucleotide sequence ID" value="NZ_BMFZ01000001.1"/>
</dbReference>
<dbReference type="InterPro" id="IPR000120">
    <property type="entry name" value="Amidase"/>
</dbReference>
<accession>A0ABQ1FSY2</accession>
<dbReference type="NCBIfam" id="NF006631">
    <property type="entry name" value="PRK09201.1"/>
    <property type="match status" value="1"/>
</dbReference>
<reference evidence="3" key="1">
    <citation type="journal article" date="2019" name="Int. J. Syst. Evol. Microbiol.">
        <title>The Global Catalogue of Microorganisms (GCM) 10K type strain sequencing project: providing services to taxonomists for standard genome sequencing and annotation.</title>
        <authorList>
            <consortium name="The Broad Institute Genomics Platform"/>
            <consortium name="The Broad Institute Genome Sequencing Center for Infectious Disease"/>
            <person name="Wu L."/>
            <person name="Ma J."/>
        </authorList>
    </citation>
    <scope>NUCLEOTIDE SEQUENCE [LARGE SCALE GENOMIC DNA]</scope>
    <source>
        <strain evidence="3">CGMCC 1.12806</strain>
    </source>
</reference>
<evidence type="ECO:0000313" key="3">
    <source>
        <dbReference type="Proteomes" id="UP000627464"/>
    </source>
</evidence>
<gene>
    <name evidence="2" type="ORF">GCM10011328_00330</name>
</gene>
<dbReference type="EMBL" id="BMFZ01000001">
    <property type="protein sequence ID" value="GGA29816.1"/>
    <property type="molecule type" value="Genomic_DNA"/>
</dbReference>
<evidence type="ECO:0000313" key="2">
    <source>
        <dbReference type="EMBL" id="GGA29816.1"/>
    </source>
</evidence>
<comment type="caution">
    <text evidence="2">The sequence shown here is derived from an EMBL/GenBank/DDBJ whole genome shotgun (WGS) entry which is preliminary data.</text>
</comment>
<sequence length="476" mass="50982">MKPTEHLTISQLHHALQSGEISATEIANATLENIEQSDPTLNAFTHVTHARMQSEAARIDQLRASGAPLPPLAAVPYAVKNLIDVTGEVTLAGASFNSRNPVAKSDAWTVQRLTSQGAMLSGMLNMDAYAYGFTTENSHYGVTHNPRDLSRIAGGSSGGSGAAVAAGLVHFALGSDTNGSIRVPSSLCGILGLKPTFGRISRSGSQPFVASLDHLGPMARCAADLSHVYDAIQGADPQDAFQADKPTTATFHSLTRGQQGLRTAMLGGYFSTWCDADAKAAVQQVAKALEAQEEVEMPQAELARSAAFLITASEGGNQYLPLLRSIPQQFEPLSRERLLAGAMIPAAWYVQAQRFRHQFQQQVLPLFEHWDILIAPSTPCSATLIGQETFRINDTDLPTRASMGMLTQPISFLGLPVVSVPIITASGLPIGLQLIAPPWREDLCLRAAWALEQQGLVKVLTSPVMASINQRTQNEN</sequence>
<dbReference type="NCBIfam" id="TIGR02715">
    <property type="entry name" value="amido_AtzE"/>
    <property type="match status" value="1"/>
</dbReference>
<dbReference type="Gene3D" id="3.90.1300.10">
    <property type="entry name" value="Amidase signature (AS) domain"/>
    <property type="match status" value="1"/>
</dbReference>
<proteinExistence type="predicted"/>
<dbReference type="PANTHER" id="PTHR11895">
    <property type="entry name" value="TRANSAMIDASE"/>
    <property type="match status" value="1"/>
</dbReference>
<dbReference type="InterPro" id="IPR036928">
    <property type="entry name" value="AS_sf"/>
</dbReference>